<keyword evidence="2" id="KW-0378">Hydrolase</keyword>
<comment type="caution">
    <text evidence="2">The sequence shown here is derived from an EMBL/GenBank/DDBJ whole genome shotgun (WGS) entry which is preliminary data.</text>
</comment>
<dbReference type="EMBL" id="JBHUJC010000013">
    <property type="protein sequence ID" value="MFD2275836.1"/>
    <property type="molecule type" value="Genomic_DNA"/>
</dbReference>
<dbReference type="InterPro" id="IPR018711">
    <property type="entry name" value="NAGPA"/>
</dbReference>
<feature type="domain" description="Phosphodiester glycosidase" evidence="1">
    <location>
        <begin position="84"/>
        <end position="251"/>
    </location>
</feature>
<keyword evidence="2" id="KW-0326">Glycosidase</keyword>
<reference evidence="3" key="1">
    <citation type="journal article" date="2019" name="Int. J. Syst. Evol. Microbiol.">
        <title>The Global Catalogue of Microorganisms (GCM) 10K type strain sequencing project: providing services to taxonomists for standard genome sequencing and annotation.</title>
        <authorList>
            <consortium name="The Broad Institute Genomics Platform"/>
            <consortium name="The Broad Institute Genome Sequencing Center for Infectious Disease"/>
            <person name="Wu L."/>
            <person name="Ma J."/>
        </authorList>
    </citation>
    <scope>NUCLEOTIDE SEQUENCE [LARGE SCALE GENOMIC DNA]</scope>
    <source>
        <strain evidence="3">JCM 16545</strain>
    </source>
</reference>
<dbReference type="GO" id="GO:0016798">
    <property type="term" value="F:hydrolase activity, acting on glycosyl bonds"/>
    <property type="evidence" value="ECO:0007669"/>
    <property type="project" value="UniProtKB-KW"/>
</dbReference>
<dbReference type="Pfam" id="PF09992">
    <property type="entry name" value="NAGPA"/>
    <property type="match status" value="1"/>
</dbReference>
<keyword evidence="3" id="KW-1185">Reference proteome</keyword>
<proteinExistence type="predicted"/>
<accession>A0ABW5DZT6</accession>
<organism evidence="2 3">
    <name type="scientific">Rubritalea spongiae</name>
    <dbReference type="NCBI Taxonomy" id="430797"/>
    <lineage>
        <taxon>Bacteria</taxon>
        <taxon>Pseudomonadati</taxon>
        <taxon>Verrucomicrobiota</taxon>
        <taxon>Verrucomicrobiia</taxon>
        <taxon>Verrucomicrobiales</taxon>
        <taxon>Rubritaleaceae</taxon>
        <taxon>Rubritalea</taxon>
    </lineage>
</organism>
<sequence>MTSFLPIVLLASSLSINAQEAPRAIIVDESSAMTHASYHHLTSEGVSLHLVKFNSRHYQLEVIDQANGPGSQWPDSASVGKSHKALAVINGGFFTPEGAPLGKLIASGTDRGSNNPSSLGSGFYFANAAHAGIARRASLEQVIKQAKPTQLLQTGPMLSYRGEPVAGLSNEQSRARSFLATDGSNLWLIGYTESATLAQLGQALSSKSLAEVHIYNAINLDGGRSSDLWVSPSVNNGNKTFRAFWNKPVLNFLALQKK</sequence>
<evidence type="ECO:0000259" key="1">
    <source>
        <dbReference type="Pfam" id="PF09992"/>
    </source>
</evidence>
<protein>
    <submittedName>
        <fullName evidence="2">Phosphodiester glycosidase family protein</fullName>
    </submittedName>
</protein>
<evidence type="ECO:0000313" key="2">
    <source>
        <dbReference type="EMBL" id="MFD2275836.1"/>
    </source>
</evidence>
<evidence type="ECO:0000313" key="3">
    <source>
        <dbReference type="Proteomes" id="UP001597297"/>
    </source>
</evidence>
<dbReference type="RefSeq" id="WP_377095167.1">
    <property type="nucleotide sequence ID" value="NZ_JBHSJM010000001.1"/>
</dbReference>
<name>A0ABW5DZT6_9BACT</name>
<dbReference type="Proteomes" id="UP001597297">
    <property type="component" value="Unassembled WGS sequence"/>
</dbReference>
<gene>
    <name evidence="2" type="ORF">ACFSQZ_05100</name>
</gene>